<organism evidence="5">
    <name type="scientific">Acinetobacter baumannii</name>
    <dbReference type="NCBI Taxonomy" id="470"/>
    <lineage>
        <taxon>Bacteria</taxon>
        <taxon>Pseudomonadati</taxon>
        <taxon>Pseudomonadota</taxon>
        <taxon>Gammaproteobacteria</taxon>
        <taxon>Moraxellales</taxon>
        <taxon>Moraxellaceae</taxon>
        <taxon>Acinetobacter</taxon>
        <taxon>Acinetobacter calcoaceticus/baumannii complex</taxon>
    </lineage>
</organism>
<accession>A0A513QCN0</accession>
<dbReference type="GO" id="GO:0016757">
    <property type="term" value="F:glycosyltransferase activity"/>
    <property type="evidence" value="ECO:0007669"/>
    <property type="project" value="UniProtKB-KW"/>
</dbReference>
<gene>
    <name evidence="5" type="primary">gtr81</name>
</gene>
<evidence type="ECO:0000256" key="2">
    <source>
        <dbReference type="ARBA" id="ARBA00022676"/>
    </source>
</evidence>
<dbReference type="SUPFAM" id="SSF53448">
    <property type="entry name" value="Nucleotide-diphospho-sugar transferases"/>
    <property type="match status" value="1"/>
</dbReference>
<evidence type="ECO:0000259" key="4">
    <source>
        <dbReference type="Pfam" id="PF00535"/>
    </source>
</evidence>
<sequence length="300" mass="34540">MSSLPNIWAIIITFNPSLENVKRLVEQLSSQSVIPCIVDNYSTNQDSAELKNISEAKSIFLEKNYGIATAQNKGIEFAIANGADYILFFDQDSSIPDGYVQALYTDYQYLQVQGEKVGAIGPRFIDDRYNFFYKTISVTKSGFREKHDVSQITKPLHSTLLISSGSLISVEALKAVGLMRDYYFIDYVDTEWCLRAEYLGYKNFVSAQAIMRHTIGDNVLNLKFFNVPVHSAFRRYFRVRNAFYMMHEPHVPSMLVVREMLFNGIHQIILICFEKNKWQYIKSYFRALKDGLVMGQKKDV</sequence>
<keyword evidence="3" id="KW-0808">Transferase</keyword>
<name>A0A513QCN0_ACIBA</name>
<proteinExistence type="inferred from homology"/>
<protein>
    <submittedName>
        <fullName evidence="5">Gtr81</fullName>
    </submittedName>
</protein>
<dbReference type="Pfam" id="PF00535">
    <property type="entry name" value="Glycos_transf_2"/>
    <property type="match status" value="1"/>
</dbReference>
<comment type="similarity">
    <text evidence="1">Belongs to the glycosyltransferase 2 family.</text>
</comment>
<evidence type="ECO:0000313" key="5">
    <source>
        <dbReference type="EMBL" id="QBM04850.1"/>
    </source>
</evidence>
<dbReference type="InterPro" id="IPR029044">
    <property type="entry name" value="Nucleotide-diphossugar_trans"/>
</dbReference>
<dbReference type="CDD" id="cd02526">
    <property type="entry name" value="GT2_RfbF_like"/>
    <property type="match status" value="1"/>
</dbReference>
<reference evidence="5" key="1">
    <citation type="submission" date="2019-01" db="EMBL/GenBank/DDBJ databases">
        <authorList>
            <person name="Shneider M.M."/>
            <person name="Popova A.V."/>
            <person name="Shelenkov A.A."/>
            <person name="Mikhailova Y.V."/>
            <person name="Shagin D.A."/>
            <person name="Knirel Y.A."/>
            <person name="Kenyon J."/>
            <person name="Edelstein M.V."/>
        </authorList>
    </citation>
    <scope>NUCLEOTIDE SEQUENCE</scope>
    <source>
        <strain evidence="5">55-66</strain>
    </source>
</reference>
<dbReference type="Gene3D" id="3.90.550.10">
    <property type="entry name" value="Spore Coat Polysaccharide Biosynthesis Protein SpsA, Chain A"/>
    <property type="match status" value="1"/>
</dbReference>
<evidence type="ECO:0000256" key="1">
    <source>
        <dbReference type="ARBA" id="ARBA00006739"/>
    </source>
</evidence>
<dbReference type="EMBL" id="MK399432">
    <property type="protein sequence ID" value="QBM04850.1"/>
    <property type="molecule type" value="Genomic_DNA"/>
</dbReference>
<dbReference type="PANTHER" id="PTHR43179:SF12">
    <property type="entry name" value="GALACTOFURANOSYLTRANSFERASE GLFT2"/>
    <property type="match status" value="1"/>
</dbReference>
<evidence type="ECO:0000256" key="3">
    <source>
        <dbReference type="ARBA" id="ARBA00022679"/>
    </source>
</evidence>
<dbReference type="InterPro" id="IPR001173">
    <property type="entry name" value="Glyco_trans_2-like"/>
</dbReference>
<dbReference type="PANTHER" id="PTHR43179">
    <property type="entry name" value="RHAMNOSYLTRANSFERASE WBBL"/>
    <property type="match status" value="1"/>
</dbReference>
<keyword evidence="2" id="KW-0328">Glycosyltransferase</keyword>
<dbReference type="InterPro" id="IPR006446">
    <property type="entry name" value="RhaTrfase"/>
</dbReference>
<dbReference type="AlphaFoldDB" id="A0A513QCN0"/>
<dbReference type="NCBIfam" id="TIGR01556">
    <property type="entry name" value="rhamnosyltran"/>
    <property type="match status" value="1"/>
</dbReference>
<feature type="domain" description="Glycosyltransferase 2-like" evidence="4">
    <location>
        <begin position="9"/>
        <end position="174"/>
    </location>
</feature>
<dbReference type="RefSeq" id="WP_023897472.1">
    <property type="nucleotide sequence ID" value="NZ_JARVYI010000011.1"/>
</dbReference>